<dbReference type="RefSeq" id="XP_021010698.1">
    <property type="nucleotide sequence ID" value="XM_021155039.1"/>
</dbReference>
<gene>
    <name evidence="4" type="primary">LOC110288785</name>
</gene>
<dbReference type="GeneID" id="110288785"/>
<dbReference type="Proteomes" id="UP000515126">
    <property type="component" value="Unplaced"/>
</dbReference>
<dbReference type="PANTHER" id="PTHR21558">
    <property type="entry name" value="SPEER/SPETEX"/>
    <property type="match status" value="1"/>
</dbReference>
<feature type="coiled-coil region" evidence="1">
    <location>
        <begin position="33"/>
        <end position="70"/>
    </location>
</feature>
<dbReference type="KEGG" id="mcal:110288785"/>
<keyword evidence="1" id="KW-0175">Coiled coil</keyword>
<evidence type="ECO:0000313" key="3">
    <source>
        <dbReference type="Proteomes" id="UP000515126"/>
    </source>
</evidence>
<reference evidence="4" key="1">
    <citation type="submission" date="2025-08" db="UniProtKB">
        <authorList>
            <consortium name="RefSeq"/>
        </authorList>
    </citation>
    <scope>IDENTIFICATION</scope>
</reference>
<dbReference type="AlphaFoldDB" id="A0A6P5P3D7"/>
<accession>A0A6P5P3D7</accession>
<feature type="domain" description="Disks large homolog 5 N-terminal" evidence="2">
    <location>
        <begin position="27"/>
        <end position="102"/>
    </location>
</feature>
<evidence type="ECO:0000259" key="2">
    <source>
        <dbReference type="Pfam" id="PF04822"/>
    </source>
</evidence>
<proteinExistence type="predicted"/>
<evidence type="ECO:0000313" key="4">
    <source>
        <dbReference type="RefSeq" id="XP_021010698.1"/>
    </source>
</evidence>
<dbReference type="Pfam" id="PF04822">
    <property type="entry name" value="Takusan"/>
    <property type="match status" value="1"/>
</dbReference>
<name>A0A6P5P3D7_MUSCR</name>
<sequence length="178" mass="20937">MVSLSLPYYLYKVTSVFLPTGSVGEPSPQPPTINEQEKRCERLEKLKRELQNIKNARDKLQGILANYTINNRINFETYMLEMQHDQVMTDLKRMPQGNSEALSKCKELTKENQWFNFRKCHLLIESKLKQHKVRMLRKNRQLLREQIALAECNIATKILCKEGSQKIKDHYTKQQQVG</sequence>
<organism evidence="3 4">
    <name type="scientific">Mus caroli</name>
    <name type="common">Ryukyu mouse</name>
    <name type="synonym">Ricefield mouse</name>
    <dbReference type="NCBI Taxonomy" id="10089"/>
    <lineage>
        <taxon>Eukaryota</taxon>
        <taxon>Metazoa</taxon>
        <taxon>Chordata</taxon>
        <taxon>Craniata</taxon>
        <taxon>Vertebrata</taxon>
        <taxon>Euteleostomi</taxon>
        <taxon>Mammalia</taxon>
        <taxon>Eutheria</taxon>
        <taxon>Euarchontoglires</taxon>
        <taxon>Glires</taxon>
        <taxon>Rodentia</taxon>
        <taxon>Myomorpha</taxon>
        <taxon>Muroidea</taxon>
        <taxon>Muridae</taxon>
        <taxon>Murinae</taxon>
        <taxon>Mus</taxon>
        <taxon>Mus</taxon>
    </lineage>
</organism>
<keyword evidence="3" id="KW-1185">Reference proteome</keyword>
<dbReference type="InterPro" id="IPR006907">
    <property type="entry name" value="DLG5_N"/>
</dbReference>
<evidence type="ECO:0000256" key="1">
    <source>
        <dbReference type="SAM" id="Coils"/>
    </source>
</evidence>
<protein>
    <submittedName>
        <fullName evidence="4">Uncharacterized protein LOC110288785</fullName>
    </submittedName>
</protein>
<dbReference type="PANTHER" id="PTHR21558:SF40">
    <property type="entry name" value="ENSMUSG00000072602 PROTEIN-RELATED"/>
    <property type="match status" value="1"/>
</dbReference>